<name>A0A9X9PQD5_BLUGR</name>
<reference evidence="2 3" key="1">
    <citation type="submission" date="2018-08" db="EMBL/GenBank/DDBJ databases">
        <authorList>
            <person name="Muller C M."/>
        </authorList>
    </citation>
    <scope>NUCLEOTIDE SEQUENCE [LARGE SCALE GENOMIC DNA]</scope>
</reference>
<sequence>MSTFIDNTAHFTVNLLNEITLSFKLICAGLNFDCSQGALDENADLKPIRVASKTLLTSLTFYAQNNAVPSSSDTELDIRHTSIAKRLNLHSIPLTAFIPLVLLQAVALYVDPELSGSVYEQERASVIGKRARSEQNILRARRKYPPPWIKYKFIFGPIIVNNKCEVPSQVRSIHSNDTDSDVWNKVTKLMDDHEPIQPFATDVPSSQQGEARHRRCSAPYKGPDQVMETLRQALSTELAGTIFENVSGFYQKYFEKTT</sequence>
<dbReference type="AlphaFoldDB" id="A0A9X9PQD5"/>
<protein>
    <submittedName>
        <fullName evidence="2">Bgt-51272</fullName>
    </submittedName>
</protein>
<gene>
    <name evidence="2" type="ORF">BGT96224V316_LOCUS349</name>
</gene>
<evidence type="ECO:0000313" key="2">
    <source>
        <dbReference type="EMBL" id="VCU39100.1"/>
    </source>
</evidence>
<keyword evidence="3" id="KW-1185">Reference proteome</keyword>
<organism evidence="2 3">
    <name type="scientific">Blumeria graminis f. sp. tritici</name>
    <dbReference type="NCBI Taxonomy" id="62690"/>
    <lineage>
        <taxon>Eukaryota</taxon>
        <taxon>Fungi</taxon>
        <taxon>Dikarya</taxon>
        <taxon>Ascomycota</taxon>
        <taxon>Pezizomycotina</taxon>
        <taxon>Leotiomycetes</taxon>
        <taxon>Erysiphales</taxon>
        <taxon>Erysiphaceae</taxon>
        <taxon>Blumeria</taxon>
    </lineage>
</organism>
<feature type="region of interest" description="Disordered" evidence="1">
    <location>
        <begin position="198"/>
        <end position="222"/>
    </location>
</feature>
<evidence type="ECO:0000256" key="1">
    <source>
        <dbReference type="SAM" id="MobiDB-lite"/>
    </source>
</evidence>
<dbReference type="EMBL" id="LR026984">
    <property type="protein sequence ID" value="VCU39100.1"/>
    <property type="molecule type" value="Genomic_DNA"/>
</dbReference>
<proteinExistence type="predicted"/>
<dbReference type="Proteomes" id="UP000324639">
    <property type="component" value="Chromosome Bgt_-01"/>
</dbReference>
<evidence type="ECO:0000313" key="3">
    <source>
        <dbReference type="Proteomes" id="UP000324639"/>
    </source>
</evidence>
<accession>A0A9X9PQD5</accession>